<comment type="caution">
    <text evidence="2">The sequence shown here is derived from an EMBL/GenBank/DDBJ whole genome shotgun (WGS) entry which is preliminary data.</text>
</comment>
<feature type="domain" description="Hemerythrin-like" evidence="1">
    <location>
        <begin position="4"/>
        <end position="125"/>
    </location>
</feature>
<name>A0A318K7W1_9NEIS</name>
<dbReference type="Gene3D" id="1.20.120.520">
    <property type="entry name" value="nmb1532 protein domain like"/>
    <property type="match status" value="1"/>
</dbReference>
<dbReference type="InterPro" id="IPR012312">
    <property type="entry name" value="Hemerythrin-like"/>
</dbReference>
<dbReference type="PANTHER" id="PTHR39966">
    <property type="entry name" value="BLL2471 PROTEIN-RELATED"/>
    <property type="match status" value="1"/>
</dbReference>
<reference evidence="2 3" key="1">
    <citation type="submission" date="2018-05" db="EMBL/GenBank/DDBJ databases">
        <title>Genomic Encyclopedia of Type Strains, Phase IV (KMG-IV): sequencing the most valuable type-strain genomes for metagenomic binning, comparative biology and taxonomic classification.</title>
        <authorList>
            <person name="Goeker M."/>
        </authorList>
    </citation>
    <scope>NUCLEOTIDE SEQUENCE [LARGE SCALE GENOMIC DNA]</scope>
    <source>
        <strain evidence="2 3">DSM 25134</strain>
    </source>
</reference>
<protein>
    <submittedName>
        <fullName evidence="2">Hemerythrin HHE cation binding domain-containing protein</fullName>
    </submittedName>
</protein>
<dbReference type="EMBL" id="QJKC01000002">
    <property type="protein sequence ID" value="PXX50500.1"/>
    <property type="molecule type" value="Genomic_DNA"/>
</dbReference>
<gene>
    <name evidence="2" type="ORF">DFR38_102149</name>
</gene>
<dbReference type="OrthoDB" id="9792554at2"/>
<dbReference type="Pfam" id="PF01814">
    <property type="entry name" value="Hemerythrin"/>
    <property type="match status" value="1"/>
</dbReference>
<accession>A0A318K7W1</accession>
<proteinExistence type="predicted"/>
<evidence type="ECO:0000259" key="1">
    <source>
        <dbReference type="Pfam" id="PF01814"/>
    </source>
</evidence>
<evidence type="ECO:0000313" key="2">
    <source>
        <dbReference type="EMBL" id="PXX50500.1"/>
    </source>
</evidence>
<keyword evidence="3" id="KW-1185">Reference proteome</keyword>
<evidence type="ECO:0000313" key="3">
    <source>
        <dbReference type="Proteomes" id="UP000248395"/>
    </source>
</evidence>
<organism evidence="2 3">
    <name type="scientific">Aquitalea magnusonii</name>
    <dbReference type="NCBI Taxonomy" id="332411"/>
    <lineage>
        <taxon>Bacteria</taxon>
        <taxon>Pseudomonadati</taxon>
        <taxon>Pseudomonadota</taxon>
        <taxon>Betaproteobacteria</taxon>
        <taxon>Neisseriales</taxon>
        <taxon>Chromobacteriaceae</taxon>
        <taxon>Aquitalea</taxon>
    </lineage>
</organism>
<dbReference type="PANTHER" id="PTHR39966:SF3">
    <property type="entry name" value="DUF438 DOMAIN-CONTAINING PROTEIN"/>
    <property type="match status" value="1"/>
</dbReference>
<dbReference type="GO" id="GO:0005886">
    <property type="term" value="C:plasma membrane"/>
    <property type="evidence" value="ECO:0007669"/>
    <property type="project" value="TreeGrafter"/>
</dbReference>
<sequence length="142" mass="15946">MNAIACLTQQHRDCDAILAQAEQAVRHGDWTTAGQTCLRLATDLEQHFQLEEQQLFPAFEAATGMYSGPTAVMRQEHQQIRLLLQDMDDALLASDASAWLGHAETLLILTQQHNMKEENILYPMCRQHIAGFEQMVRPGVSA</sequence>
<dbReference type="AlphaFoldDB" id="A0A318K7W1"/>
<dbReference type="Proteomes" id="UP000248395">
    <property type="component" value="Unassembled WGS sequence"/>
</dbReference>
<dbReference type="RefSeq" id="WP_059287675.1">
    <property type="nucleotide sequence ID" value="NZ_LNQU01000337.1"/>
</dbReference>